<reference evidence="2" key="1">
    <citation type="submission" date="2023-06" db="EMBL/GenBank/DDBJ databases">
        <title>Black Yeasts Isolated from many extreme environments.</title>
        <authorList>
            <person name="Coleine C."/>
            <person name="Stajich J.E."/>
            <person name="Selbmann L."/>
        </authorList>
    </citation>
    <scope>NUCLEOTIDE SEQUENCE</scope>
    <source>
        <strain evidence="2">CCFEE 5200</strain>
    </source>
</reference>
<dbReference type="EMBL" id="JAUJLE010000044">
    <property type="protein sequence ID" value="KAK0998049.1"/>
    <property type="molecule type" value="Genomic_DNA"/>
</dbReference>
<keyword evidence="3" id="KW-1185">Reference proteome</keyword>
<sequence>MSCFSRELASIDAMASHMSINDVESNADSSQYGYHDPYLTPFPSSTVEGQQWPIYTRASVPDISATAFSLQQQHAQSQYNQLQAFPPHFKDPTRPRSSPSTFGYSADNVVWPVTSSGLGIQYTSTAGQPTPPVTSTFPPTAFQYPIGEQYVDQTASPPEIRHPQPRRSYTNIAPNPTSIAQAKRQRDDDERNEPGSSSKRRRRTGSVASADMSEDDRYLVQLKDDENLPWKDIATRFHTDKGKHFQVAALQMRYKRLREKYRVWEEQDMSALRQAYEYWEKYKWQIISAKMVDFNITERWPERHCARKWQEMESLSLSHPMTTAGFTPGVSSTHFSSPVDAPMHFAFMPIQ</sequence>
<feature type="region of interest" description="Disordered" evidence="1">
    <location>
        <begin position="155"/>
        <end position="215"/>
    </location>
</feature>
<evidence type="ECO:0000256" key="1">
    <source>
        <dbReference type="SAM" id="MobiDB-lite"/>
    </source>
</evidence>
<comment type="caution">
    <text evidence="2">The sequence shown here is derived from an EMBL/GenBank/DDBJ whole genome shotgun (WGS) entry which is preliminary data.</text>
</comment>
<dbReference type="AlphaFoldDB" id="A0AAN6KSZ5"/>
<feature type="compositionally biased region" description="Polar residues" evidence="1">
    <location>
        <begin position="167"/>
        <end position="180"/>
    </location>
</feature>
<organism evidence="2 3">
    <name type="scientific">Friedmanniomyces endolithicus</name>
    <dbReference type="NCBI Taxonomy" id="329885"/>
    <lineage>
        <taxon>Eukaryota</taxon>
        <taxon>Fungi</taxon>
        <taxon>Dikarya</taxon>
        <taxon>Ascomycota</taxon>
        <taxon>Pezizomycotina</taxon>
        <taxon>Dothideomycetes</taxon>
        <taxon>Dothideomycetidae</taxon>
        <taxon>Mycosphaerellales</taxon>
        <taxon>Teratosphaeriaceae</taxon>
        <taxon>Friedmanniomyces</taxon>
    </lineage>
</organism>
<accession>A0AAN6KSZ5</accession>
<protein>
    <recommendedName>
        <fullName evidence="4">Myb-like domain-containing protein</fullName>
    </recommendedName>
</protein>
<dbReference type="Proteomes" id="UP001175353">
    <property type="component" value="Unassembled WGS sequence"/>
</dbReference>
<evidence type="ECO:0008006" key="4">
    <source>
        <dbReference type="Google" id="ProtNLM"/>
    </source>
</evidence>
<gene>
    <name evidence="2" type="ORF">LTR91_006513</name>
</gene>
<evidence type="ECO:0000313" key="2">
    <source>
        <dbReference type="EMBL" id="KAK0998049.1"/>
    </source>
</evidence>
<proteinExistence type="predicted"/>
<name>A0AAN6KSZ5_9PEZI</name>
<evidence type="ECO:0000313" key="3">
    <source>
        <dbReference type="Proteomes" id="UP001175353"/>
    </source>
</evidence>
<feature type="compositionally biased region" description="Basic and acidic residues" evidence="1">
    <location>
        <begin position="184"/>
        <end position="193"/>
    </location>
</feature>